<evidence type="ECO:0000313" key="1">
    <source>
        <dbReference type="EMBL" id="CEK54259.1"/>
    </source>
</evidence>
<feature type="non-terminal residue" evidence="1">
    <location>
        <position position="67"/>
    </location>
</feature>
<proteinExistence type="predicted"/>
<protein>
    <submittedName>
        <fullName evidence="1">Uncharacterized protein</fullName>
    </submittedName>
</protein>
<dbReference type="AlphaFoldDB" id="A0A0B6YDK2"/>
<feature type="non-terminal residue" evidence="1">
    <location>
        <position position="1"/>
    </location>
</feature>
<accession>A0A0B6YDK2</accession>
<sequence>GALKEEEVFEHLKKHKGLENDIMEGGIHAKKRGRSRRSWIQDVTCDLSMIAAEVRHLVDEREREINR</sequence>
<gene>
    <name evidence="1" type="primary">ORF22359</name>
</gene>
<dbReference type="EMBL" id="HACG01007394">
    <property type="protein sequence ID" value="CEK54259.1"/>
    <property type="molecule type" value="Transcribed_RNA"/>
</dbReference>
<organism evidence="1">
    <name type="scientific">Arion vulgaris</name>
    <dbReference type="NCBI Taxonomy" id="1028688"/>
    <lineage>
        <taxon>Eukaryota</taxon>
        <taxon>Metazoa</taxon>
        <taxon>Spiralia</taxon>
        <taxon>Lophotrochozoa</taxon>
        <taxon>Mollusca</taxon>
        <taxon>Gastropoda</taxon>
        <taxon>Heterobranchia</taxon>
        <taxon>Euthyneura</taxon>
        <taxon>Panpulmonata</taxon>
        <taxon>Eupulmonata</taxon>
        <taxon>Stylommatophora</taxon>
        <taxon>Helicina</taxon>
        <taxon>Arionoidea</taxon>
        <taxon>Arionidae</taxon>
        <taxon>Arion</taxon>
    </lineage>
</organism>
<name>A0A0B6YDK2_9EUPU</name>
<reference evidence="1" key="1">
    <citation type="submission" date="2014-12" db="EMBL/GenBank/DDBJ databases">
        <title>Insight into the proteome of Arion vulgaris.</title>
        <authorList>
            <person name="Aradska J."/>
            <person name="Bulat T."/>
            <person name="Smidak R."/>
            <person name="Sarate P."/>
            <person name="Gangsoo J."/>
            <person name="Sialana F."/>
            <person name="Bilban M."/>
            <person name="Lubec G."/>
        </authorList>
    </citation>
    <scope>NUCLEOTIDE SEQUENCE</scope>
    <source>
        <tissue evidence="1">Skin</tissue>
    </source>
</reference>